<dbReference type="InterPro" id="IPR050987">
    <property type="entry name" value="AtrR-like"/>
</dbReference>
<dbReference type="InterPro" id="IPR007219">
    <property type="entry name" value="XnlR_reg_dom"/>
</dbReference>
<dbReference type="PANTHER" id="PTHR46910">
    <property type="entry name" value="TRANSCRIPTION FACTOR PDR1"/>
    <property type="match status" value="1"/>
</dbReference>
<dbReference type="CDD" id="cd12148">
    <property type="entry name" value="fungal_TF_MHR"/>
    <property type="match status" value="1"/>
</dbReference>
<dbReference type="GO" id="GO:0006351">
    <property type="term" value="P:DNA-templated transcription"/>
    <property type="evidence" value="ECO:0007669"/>
    <property type="project" value="InterPro"/>
</dbReference>
<dbReference type="GO" id="GO:0000981">
    <property type="term" value="F:DNA-binding transcription factor activity, RNA polymerase II-specific"/>
    <property type="evidence" value="ECO:0007669"/>
    <property type="project" value="InterPro"/>
</dbReference>
<dbReference type="SUPFAM" id="SSF57701">
    <property type="entry name" value="Zn2/Cys6 DNA-binding domain"/>
    <property type="match status" value="1"/>
</dbReference>
<dbReference type="Pfam" id="PF00172">
    <property type="entry name" value="Zn_clus"/>
    <property type="match status" value="1"/>
</dbReference>
<dbReference type="EMBL" id="BPQB01000014">
    <property type="protein sequence ID" value="GJE89793.1"/>
    <property type="molecule type" value="Genomic_DNA"/>
</dbReference>
<evidence type="ECO:0000313" key="6">
    <source>
        <dbReference type="Proteomes" id="UP000703269"/>
    </source>
</evidence>
<evidence type="ECO:0000256" key="1">
    <source>
        <dbReference type="ARBA" id="ARBA00022723"/>
    </source>
</evidence>
<keyword evidence="6" id="KW-1185">Reference proteome</keyword>
<dbReference type="CDD" id="cd00067">
    <property type="entry name" value="GAL4"/>
    <property type="match status" value="1"/>
</dbReference>
<keyword evidence="1" id="KW-0479">Metal-binding</keyword>
<evidence type="ECO:0000259" key="4">
    <source>
        <dbReference type="PROSITE" id="PS50048"/>
    </source>
</evidence>
<feature type="region of interest" description="Disordered" evidence="3">
    <location>
        <begin position="1"/>
        <end position="24"/>
    </location>
</feature>
<dbReference type="PROSITE" id="PS00463">
    <property type="entry name" value="ZN2_CY6_FUNGAL_1"/>
    <property type="match status" value="1"/>
</dbReference>
<dbReference type="InterPro" id="IPR001138">
    <property type="entry name" value="Zn2Cys6_DnaBD"/>
</dbReference>
<evidence type="ECO:0000313" key="5">
    <source>
        <dbReference type="EMBL" id="GJE89793.1"/>
    </source>
</evidence>
<evidence type="ECO:0000256" key="2">
    <source>
        <dbReference type="ARBA" id="ARBA00023242"/>
    </source>
</evidence>
<feature type="domain" description="Zn(2)-C6 fungal-type" evidence="4">
    <location>
        <begin position="24"/>
        <end position="57"/>
    </location>
</feature>
<dbReference type="Pfam" id="PF04082">
    <property type="entry name" value="Fungal_trans"/>
    <property type="match status" value="1"/>
</dbReference>
<organism evidence="5 6">
    <name type="scientific">Phanerochaete sordida</name>
    <dbReference type="NCBI Taxonomy" id="48140"/>
    <lineage>
        <taxon>Eukaryota</taxon>
        <taxon>Fungi</taxon>
        <taxon>Dikarya</taxon>
        <taxon>Basidiomycota</taxon>
        <taxon>Agaricomycotina</taxon>
        <taxon>Agaricomycetes</taxon>
        <taxon>Polyporales</taxon>
        <taxon>Phanerochaetaceae</taxon>
        <taxon>Phanerochaete</taxon>
    </lineage>
</organism>
<proteinExistence type="predicted"/>
<dbReference type="Gene3D" id="4.10.240.10">
    <property type="entry name" value="Zn(2)-C6 fungal-type DNA-binding domain"/>
    <property type="match status" value="1"/>
</dbReference>
<feature type="region of interest" description="Disordered" evidence="3">
    <location>
        <begin position="94"/>
        <end position="124"/>
    </location>
</feature>
<gene>
    <name evidence="5" type="ORF">PsYK624_059010</name>
</gene>
<dbReference type="InterPro" id="IPR036864">
    <property type="entry name" value="Zn2-C6_fun-type_DNA-bd_sf"/>
</dbReference>
<protein>
    <submittedName>
        <fullName evidence="5">Zn(II)2Cys6 transcription factor</fullName>
    </submittedName>
</protein>
<dbReference type="SMART" id="SM00066">
    <property type="entry name" value="GAL4"/>
    <property type="match status" value="1"/>
</dbReference>
<comment type="caution">
    <text evidence="5">The sequence shown here is derived from an EMBL/GenBank/DDBJ whole genome shotgun (WGS) entry which is preliminary data.</text>
</comment>
<feature type="compositionally biased region" description="Low complexity" evidence="3">
    <location>
        <begin position="98"/>
        <end position="115"/>
    </location>
</feature>
<keyword evidence="2" id="KW-0539">Nucleus</keyword>
<sequence>MSDREDGDYQQSQEPLLRRKRPRACDECRRRKVKCDGLEDNGKTCSNCITFKEKCTYAPTKKRNADEEYIKQLEAELVRLQFLVQQLQNKLYEKDKASSASSPSASQSPRSTPPSVDGSSKREDNEAESLLTGFKFMSLNDSRHVHYMGRSSYMALFNTAMAMKREASADGDTPLPCTDRGLMMLSRLRPQFWTNLPDNMLPDPPYTNFPEPVLLSELLENYFRDVHDNFPLLHRPTLIRGIAAGLHYSSEGFGAIVLLICAIGARFSTNPAVLPPGSTTWHRAGFRYYDQVQTVRKLMPRSKATLYDLQVVALAGAFISTLGLPYSNFAIVGYGLRIAQDLGAHRRATYSPTRTVEDELLLRAFWCLIALDRSMSTTLGRSCDLQDENFDVDFPTECDDEYWIAENPKDAFKQPVGKPSTVSHFVWHLKLFRINAHTLRTIYSLQGDRILEDQEQAQQIIADLDSELNSWVEELPLHLRYDPNREDLPFAAQAAALYSAYHSQRIFVHRPFLTMPRTAMPFPSLAICTNAARACIQVLDRYFALSGPVLLYHYHVGTIFQAGIMMLLHVWLSMRNGATGDSTPEFTLVRTSLKMLRALENHWDVAGRYWDILYDALSAVEARQHRIRGASADTGAYLGSVQVQHPDSRRGSLYSVHSAHASTSSLAPTSFGSSPSVGMVSGATAHGNPLDFEAHPWDSSAAGAAAPQQYYSVRNGDPGFDAIFADLVPMVPYDGSFGGIQHGLEITQQFDHGASGSGAQQYGGFVPTWGSGSGPTGG</sequence>
<evidence type="ECO:0000256" key="3">
    <source>
        <dbReference type="SAM" id="MobiDB-lite"/>
    </source>
</evidence>
<dbReference type="Proteomes" id="UP000703269">
    <property type="component" value="Unassembled WGS sequence"/>
</dbReference>
<dbReference type="PANTHER" id="PTHR46910:SF38">
    <property type="entry name" value="ZN(2)-C6 FUNGAL-TYPE DOMAIN-CONTAINING PROTEIN"/>
    <property type="match status" value="1"/>
</dbReference>
<reference evidence="5 6" key="1">
    <citation type="submission" date="2021-08" db="EMBL/GenBank/DDBJ databases">
        <title>Draft Genome Sequence of Phanerochaete sordida strain YK-624.</title>
        <authorList>
            <person name="Mori T."/>
            <person name="Dohra H."/>
            <person name="Suzuki T."/>
            <person name="Kawagishi H."/>
            <person name="Hirai H."/>
        </authorList>
    </citation>
    <scope>NUCLEOTIDE SEQUENCE [LARGE SCALE GENOMIC DNA]</scope>
    <source>
        <strain evidence="5 6">YK-624</strain>
    </source>
</reference>
<dbReference type="SMART" id="SM00906">
    <property type="entry name" value="Fungal_trans"/>
    <property type="match status" value="1"/>
</dbReference>
<dbReference type="GO" id="GO:0008270">
    <property type="term" value="F:zinc ion binding"/>
    <property type="evidence" value="ECO:0007669"/>
    <property type="project" value="InterPro"/>
</dbReference>
<dbReference type="OrthoDB" id="4456959at2759"/>
<accession>A0A9P3G5V5</accession>
<dbReference type="AlphaFoldDB" id="A0A9P3G5V5"/>
<dbReference type="GO" id="GO:0003677">
    <property type="term" value="F:DNA binding"/>
    <property type="evidence" value="ECO:0007669"/>
    <property type="project" value="InterPro"/>
</dbReference>
<name>A0A9P3G5V5_9APHY</name>
<dbReference type="PROSITE" id="PS50048">
    <property type="entry name" value="ZN2_CY6_FUNGAL_2"/>
    <property type="match status" value="1"/>
</dbReference>